<organism evidence="1 2">
    <name type="scientific">Rhodococcoides kyotonense</name>
    <dbReference type="NCBI Taxonomy" id="398843"/>
    <lineage>
        <taxon>Bacteria</taxon>
        <taxon>Bacillati</taxon>
        <taxon>Actinomycetota</taxon>
        <taxon>Actinomycetes</taxon>
        <taxon>Mycobacteriales</taxon>
        <taxon>Nocardiaceae</taxon>
        <taxon>Rhodococcoides</taxon>
    </lineage>
</organism>
<evidence type="ECO:0000313" key="2">
    <source>
        <dbReference type="Proteomes" id="UP000198327"/>
    </source>
</evidence>
<reference evidence="2" key="1">
    <citation type="submission" date="2017-06" db="EMBL/GenBank/DDBJ databases">
        <authorList>
            <person name="Varghese N."/>
            <person name="Submissions S."/>
        </authorList>
    </citation>
    <scope>NUCLEOTIDE SEQUENCE [LARGE SCALE GENOMIC DNA]</scope>
    <source>
        <strain evidence="2">JCM 23211</strain>
    </source>
</reference>
<evidence type="ECO:0000313" key="1">
    <source>
        <dbReference type="EMBL" id="SNT47429.1"/>
    </source>
</evidence>
<dbReference type="OrthoDB" id="4380011at2"/>
<accession>A0A239MZX2</accession>
<sequence length="106" mass="11838">MSGDAGEWVVVMVGDERRDCQRMDAEMTSADVDRAMVDYLLRWVNSGGGPAAEIVDRFGLSAWAFHRRVLEILDDRPDWAIGELGLSPVMLARMKAVAGRRVWLST</sequence>
<protein>
    <recommendedName>
        <fullName evidence="3">DUF3263 domain-containing protein</fullName>
    </recommendedName>
</protein>
<proteinExistence type="predicted"/>
<name>A0A239MZX2_9NOCA</name>
<keyword evidence="2" id="KW-1185">Reference proteome</keyword>
<dbReference type="Proteomes" id="UP000198327">
    <property type="component" value="Unassembled WGS sequence"/>
</dbReference>
<gene>
    <name evidence="1" type="ORF">SAMN05421642_12452</name>
</gene>
<dbReference type="EMBL" id="FZOW01000024">
    <property type="protein sequence ID" value="SNT47429.1"/>
    <property type="molecule type" value="Genomic_DNA"/>
</dbReference>
<dbReference type="AlphaFoldDB" id="A0A239MZX2"/>
<evidence type="ECO:0008006" key="3">
    <source>
        <dbReference type="Google" id="ProtNLM"/>
    </source>
</evidence>